<evidence type="ECO:0000256" key="6">
    <source>
        <dbReference type="SAM" id="Phobius"/>
    </source>
</evidence>
<dbReference type="Proteomes" id="UP001295423">
    <property type="component" value="Unassembled WGS sequence"/>
</dbReference>
<feature type="transmembrane region" description="Helical" evidence="6">
    <location>
        <begin position="227"/>
        <end position="251"/>
    </location>
</feature>
<evidence type="ECO:0008006" key="10">
    <source>
        <dbReference type="Google" id="ProtNLM"/>
    </source>
</evidence>
<comment type="caution">
    <text evidence="8">The sequence shown here is derived from an EMBL/GenBank/DDBJ whole genome shotgun (WGS) entry which is preliminary data.</text>
</comment>
<evidence type="ECO:0000313" key="8">
    <source>
        <dbReference type="EMBL" id="CAJ1960141.1"/>
    </source>
</evidence>
<gene>
    <name evidence="8" type="ORF">CYCCA115_LOCUS18557</name>
</gene>
<organism evidence="8 9">
    <name type="scientific">Cylindrotheca closterium</name>
    <dbReference type="NCBI Taxonomy" id="2856"/>
    <lineage>
        <taxon>Eukaryota</taxon>
        <taxon>Sar</taxon>
        <taxon>Stramenopiles</taxon>
        <taxon>Ochrophyta</taxon>
        <taxon>Bacillariophyta</taxon>
        <taxon>Bacillariophyceae</taxon>
        <taxon>Bacillariophycidae</taxon>
        <taxon>Bacillariales</taxon>
        <taxon>Bacillariaceae</taxon>
        <taxon>Cylindrotheca</taxon>
    </lineage>
</organism>
<evidence type="ECO:0000256" key="5">
    <source>
        <dbReference type="SAM" id="MobiDB-lite"/>
    </source>
</evidence>
<keyword evidence="9" id="KW-1185">Reference proteome</keyword>
<dbReference type="InterPro" id="IPR026910">
    <property type="entry name" value="Shisa"/>
</dbReference>
<dbReference type="EMBL" id="CAKOGP040002047">
    <property type="protein sequence ID" value="CAJ1960141.1"/>
    <property type="molecule type" value="Genomic_DNA"/>
</dbReference>
<protein>
    <recommendedName>
        <fullName evidence="10">Altered inheritance of mitochondria protein 24, mitochondrial</fullName>
    </recommendedName>
</protein>
<evidence type="ECO:0000256" key="3">
    <source>
        <dbReference type="ARBA" id="ARBA00022989"/>
    </source>
</evidence>
<keyword evidence="4 6" id="KW-0472">Membrane</keyword>
<feature type="compositionally biased region" description="Low complexity" evidence="5">
    <location>
        <begin position="29"/>
        <end position="38"/>
    </location>
</feature>
<sequence>MKYLTLLWLFALIAAVGAKEKRSRYVPIDNPSQNQNDPNNHRTLQSNNNRVTGIAYECNDNDFPLDLPKVRRYVPGDVIKVCVKPEIRTENRGIVMRAVDTMNFIGESSGISQKVIEFKKEAFTTLALCIPGQLVCSFKTKLREELFWGLEGDEVNITGVALVTMEYIDESFALYGLADTDIAVGLTFLVKRVAPPPGAILGIPGSESIQKKCDPWWWCQYPDWFKILMILFLLILLCCCCCMCLTIPCMIREMLEDDKEREERRQFVKEQRMREENGAFYPEEQYYEDPQQSYRDAPQPYAQEEPYRGQPPPPPPQQRSYRGAQPPQPSYQPEEPPRQSSYRVPQPSNSSFRAPQRPPQNRRYEY</sequence>
<keyword evidence="2 6" id="KW-0812">Transmembrane</keyword>
<evidence type="ECO:0000313" key="9">
    <source>
        <dbReference type="Proteomes" id="UP001295423"/>
    </source>
</evidence>
<evidence type="ECO:0000256" key="1">
    <source>
        <dbReference type="ARBA" id="ARBA00004370"/>
    </source>
</evidence>
<feature type="chain" id="PRO_5042292300" description="Altered inheritance of mitochondria protein 24, mitochondrial" evidence="7">
    <location>
        <begin position="19"/>
        <end position="366"/>
    </location>
</feature>
<reference evidence="8" key="1">
    <citation type="submission" date="2023-08" db="EMBL/GenBank/DDBJ databases">
        <authorList>
            <person name="Audoor S."/>
            <person name="Bilcke G."/>
        </authorList>
    </citation>
    <scope>NUCLEOTIDE SEQUENCE</scope>
</reference>
<evidence type="ECO:0000256" key="4">
    <source>
        <dbReference type="ARBA" id="ARBA00023136"/>
    </source>
</evidence>
<dbReference type="PANTHER" id="PTHR31395:SF23">
    <property type="entry name" value="GEO05642P1"/>
    <property type="match status" value="1"/>
</dbReference>
<evidence type="ECO:0000256" key="2">
    <source>
        <dbReference type="ARBA" id="ARBA00022692"/>
    </source>
</evidence>
<keyword evidence="7" id="KW-0732">Signal</keyword>
<accession>A0AAD2JL21</accession>
<dbReference type="AlphaFoldDB" id="A0AAD2JL21"/>
<feature type="compositionally biased region" description="Polar residues" evidence="5">
    <location>
        <begin position="342"/>
        <end position="353"/>
    </location>
</feature>
<proteinExistence type="predicted"/>
<evidence type="ECO:0000256" key="7">
    <source>
        <dbReference type="SAM" id="SignalP"/>
    </source>
</evidence>
<comment type="subcellular location">
    <subcellularLocation>
        <location evidence="1">Membrane</location>
    </subcellularLocation>
</comment>
<name>A0AAD2JL21_9STRA</name>
<keyword evidence="3 6" id="KW-1133">Transmembrane helix</keyword>
<feature type="signal peptide" evidence="7">
    <location>
        <begin position="1"/>
        <end position="18"/>
    </location>
</feature>
<dbReference type="PANTHER" id="PTHR31395">
    <property type="entry name" value="SHISA"/>
    <property type="match status" value="1"/>
</dbReference>
<feature type="region of interest" description="Disordered" evidence="5">
    <location>
        <begin position="26"/>
        <end position="46"/>
    </location>
</feature>
<dbReference type="GO" id="GO:0016020">
    <property type="term" value="C:membrane"/>
    <property type="evidence" value="ECO:0007669"/>
    <property type="project" value="UniProtKB-SubCell"/>
</dbReference>
<feature type="region of interest" description="Disordered" evidence="5">
    <location>
        <begin position="279"/>
        <end position="366"/>
    </location>
</feature>